<dbReference type="GO" id="GO:0008374">
    <property type="term" value="F:O-acyltransferase activity"/>
    <property type="evidence" value="ECO:0007669"/>
    <property type="project" value="TreeGrafter"/>
</dbReference>
<sequence>MKEKTKMIAGEHYNPLDPQLIVLRDRASRICHRYNKKVFHEINLRNRLLRKLVNTTGNFWVKPPFYCDYGFNITLGSDVMLNYGCVLLDVCPITIGDKTLIGPQVQLVTACHALEPELREKNVEWGKPITIGRNVWIGAGAILCPGVTVGDNTVIGAGSVVTRSLPENVVAVGNPCRKMSLRSAIPAASSDSLGKHRI</sequence>
<evidence type="ECO:0000313" key="9">
    <source>
        <dbReference type="Proteomes" id="UP000480929"/>
    </source>
</evidence>
<evidence type="ECO:0000313" key="8">
    <source>
        <dbReference type="Proteomes" id="UP000433575"/>
    </source>
</evidence>
<dbReference type="EMBL" id="WKPI01000006">
    <property type="protein sequence ID" value="MSC32618.1"/>
    <property type="molecule type" value="Genomic_DNA"/>
</dbReference>
<dbReference type="InterPro" id="IPR018357">
    <property type="entry name" value="Hexapep_transf_CS"/>
</dbReference>
<dbReference type="Pfam" id="PF12464">
    <property type="entry name" value="Mac"/>
    <property type="match status" value="1"/>
</dbReference>
<gene>
    <name evidence="7" type="ORF">GKD88_05740</name>
    <name evidence="6" type="ORF">GKE08_03620</name>
</gene>
<dbReference type="Proteomes" id="UP000433575">
    <property type="component" value="Unassembled WGS sequence"/>
</dbReference>
<dbReference type="PANTHER" id="PTHR23416:SF23">
    <property type="entry name" value="ACETYLTRANSFERASE C18B11.09C-RELATED"/>
    <property type="match status" value="1"/>
</dbReference>
<dbReference type="Gene3D" id="2.160.10.10">
    <property type="entry name" value="Hexapeptide repeat proteins"/>
    <property type="match status" value="1"/>
</dbReference>
<feature type="domain" description="Maltose/galactoside acetyltransferase" evidence="5">
    <location>
        <begin position="4"/>
        <end position="58"/>
    </location>
</feature>
<evidence type="ECO:0000313" key="7">
    <source>
        <dbReference type="EMBL" id="MSC32618.1"/>
    </source>
</evidence>
<dbReference type="InterPro" id="IPR024688">
    <property type="entry name" value="Mac_dom"/>
</dbReference>
<evidence type="ECO:0000259" key="5">
    <source>
        <dbReference type="SMART" id="SM01266"/>
    </source>
</evidence>
<dbReference type="SUPFAM" id="SSF51161">
    <property type="entry name" value="Trimeric LpxA-like enzymes"/>
    <property type="match status" value="1"/>
</dbReference>
<dbReference type="Pfam" id="PF00132">
    <property type="entry name" value="Hexapep"/>
    <property type="match status" value="1"/>
</dbReference>
<protein>
    <submittedName>
        <fullName evidence="6">Maltose O-acetyltransferase</fullName>
    </submittedName>
</protein>
<proteinExistence type="inferred from homology"/>
<dbReference type="SMART" id="SM01266">
    <property type="entry name" value="Mac"/>
    <property type="match status" value="1"/>
</dbReference>
<keyword evidence="2 6" id="KW-0808">Transferase</keyword>
<evidence type="ECO:0000256" key="4">
    <source>
        <dbReference type="ARBA" id="ARBA00023315"/>
    </source>
</evidence>
<keyword evidence="9" id="KW-1185">Reference proteome</keyword>
<evidence type="ECO:0000256" key="2">
    <source>
        <dbReference type="ARBA" id="ARBA00022679"/>
    </source>
</evidence>
<comment type="similarity">
    <text evidence="1">Belongs to the transferase hexapeptide repeat family.</text>
</comment>
<accession>A0A6N7S4G8</accession>
<keyword evidence="3" id="KW-0677">Repeat</keyword>
<dbReference type="AlphaFoldDB" id="A0A6N7S4G8"/>
<dbReference type="FunFam" id="2.160.10.10:FF:000025">
    <property type="entry name" value="Hexapeptide-repeat containing-acetyltransferase"/>
    <property type="match status" value="1"/>
</dbReference>
<dbReference type="OrthoDB" id="9801697at2"/>
<organism evidence="6 8">
    <name type="scientific">Holdemania massiliensis</name>
    <dbReference type="NCBI Taxonomy" id="1468449"/>
    <lineage>
        <taxon>Bacteria</taxon>
        <taxon>Bacillati</taxon>
        <taxon>Bacillota</taxon>
        <taxon>Erysipelotrichia</taxon>
        <taxon>Erysipelotrichales</taxon>
        <taxon>Erysipelotrichaceae</taxon>
        <taxon>Holdemania</taxon>
    </lineage>
</organism>
<dbReference type="EMBL" id="WKPJ01000003">
    <property type="protein sequence ID" value="MSA88408.1"/>
    <property type="molecule type" value="Genomic_DNA"/>
</dbReference>
<dbReference type="PANTHER" id="PTHR23416">
    <property type="entry name" value="SIALIC ACID SYNTHASE-RELATED"/>
    <property type="match status" value="1"/>
</dbReference>
<evidence type="ECO:0000256" key="1">
    <source>
        <dbReference type="ARBA" id="ARBA00007274"/>
    </source>
</evidence>
<dbReference type="Proteomes" id="UP000480929">
    <property type="component" value="Unassembled WGS sequence"/>
</dbReference>
<dbReference type="GO" id="GO:0016407">
    <property type="term" value="F:acetyltransferase activity"/>
    <property type="evidence" value="ECO:0007669"/>
    <property type="project" value="InterPro"/>
</dbReference>
<dbReference type="PROSITE" id="PS00101">
    <property type="entry name" value="HEXAPEP_TRANSFERASES"/>
    <property type="match status" value="1"/>
</dbReference>
<keyword evidence="4" id="KW-0012">Acyltransferase</keyword>
<name>A0A6N7S4G8_9FIRM</name>
<dbReference type="RefSeq" id="WP_154237978.1">
    <property type="nucleotide sequence ID" value="NZ_CALJPI010000167.1"/>
</dbReference>
<evidence type="ECO:0000313" key="6">
    <source>
        <dbReference type="EMBL" id="MSA88408.1"/>
    </source>
</evidence>
<dbReference type="InterPro" id="IPR051159">
    <property type="entry name" value="Hexapeptide_acetyltransf"/>
</dbReference>
<comment type="caution">
    <text evidence="6">The sequence shown here is derived from an EMBL/GenBank/DDBJ whole genome shotgun (WGS) entry which is preliminary data.</text>
</comment>
<evidence type="ECO:0000256" key="3">
    <source>
        <dbReference type="ARBA" id="ARBA00022737"/>
    </source>
</evidence>
<dbReference type="InterPro" id="IPR011004">
    <property type="entry name" value="Trimer_LpxA-like_sf"/>
</dbReference>
<dbReference type="CDD" id="cd03357">
    <property type="entry name" value="LbH_MAT_GAT"/>
    <property type="match status" value="1"/>
</dbReference>
<dbReference type="InterPro" id="IPR001451">
    <property type="entry name" value="Hexapep"/>
</dbReference>
<reference evidence="8 9" key="1">
    <citation type="journal article" date="2019" name="Nat. Med.">
        <title>A library of human gut bacterial isolates paired with longitudinal multiomics data enables mechanistic microbiome research.</title>
        <authorList>
            <person name="Poyet M."/>
            <person name="Groussin M."/>
            <person name="Gibbons S.M."/>
            <person name="Avila-Pacheco J."/>
            <person name="Jiang X."/>
            <person name="Kearney S.M."/>
            <person name="Perrotta A.R."/>
            <person name="Berdy B."/>
            <person name="Zhao S."/>
            <person name="Lieberman T.D."/>
            <person name="Swanson P.K."/>
            <person name="Smith M."/>
            <person name="Roesemann S."/>
            <person name="Alexander J.E."/>
            <person name="Rich S.A."/>
            <person name="Livny J."/>
            <person name="Vlamakis H."/>
            <person name="Clish C."/>
            <person name="Bullock K."/>
            <person name="Deik A."/>
            <person name="Scott J."/>
            <person name="Pierce K.A."/>
            <person name="Xavier R.J."/>
            <person name="Alm E.J."/>
        </authorList>
    </citation>
    <scope>NUCLEOTIDE SEQUENCE [LARGE SCALE GENOMIC DNA]</scope>
    <source>
        <strain evidence="6 8">BIOML-A4</strain>
        <strain evidence="7 9">BIOML-A5</strain>
    </source>
</reference>